<reference evidence="1 2" key="1">
    <citation type="journal article" date="2014" name="Nat. Genet.">
        <title>Genome sequence of the hot pepper provides insights into the evolution of pungency in Capsicum species.</title>
        <authorList>
            <person name="Kim S."/>
            <person name="Park M."/>
            <person name="Yeom S.I."/>
            <person name="Kim Y.M."/>
            <person name="Lee J.M."/>
            <person name="Lee H.A."/>
            <person name="Seo E."/>
            <person name="Choi J."/>
            <person name="Cheong K."/>
            <person name="Kim K.T."/>
            <person name="Jung K."/>
            <person name="Lee G.W."/>
            <person name="Oh S.K."/>
            <person name="Bae C."/>
            <person name="Kim S.B."/>
            <person name="Lee H.Y."/>
            <person name="Kim S.Y."/>
            <person name="Kim M.S."/>
            <person name="Kang B.C."/>
            <person name="Jo Y.D."/>
            <person name="Yang H.B."/>
            <person name="Jeong H.J."/>
            <person name="Kang W.H."/>
            <person name="Kwon J.K."/>
            <person name="Shin C."/>
            <person name="Lim J.Y."/>
            <person name="Park J.H."/>
            <person name="Huh J.H."/>
            <person name="Kim J.S."/>
            <person name="Kim B.D."/>
            <person name="Cohen O."/>
            <person name="Paran I."/>
            <person name="Suh M.C."/>
            <person name="Lee S.B."/>
            <person name="Kim Y.K."/>
            <person name="Shin Y."/>
            <person name="Noh S.J."/>
            <person name="Park J."/>
            <person name="Seo Y.S."/>
            <person name="Kwon S.Y."/>
            <person name="Kim H.A."/>
            <person name="Park J.M."/>
            <person name="Kim H.J."/>
            <person name="Choi S.B."/>
            <person name="Bosland P.W."/>
            <person name="Reeves G."/>
            <person name="Jo S.H."/>
            <person name="Lee B.W."/>
            <person name="Cho H.T."/>
            <person name="Choi H.S."/>
            <person name="Lee M.S."/>
            <person name="Yu Y."/>
            <person name="Do Choi Y."/>
            <person name="Park B.S."/>
            <person name="van Deynze A."/>
            <person name="Ashrafi H."/>
            <person name="Hill T."/>
            <person name="Kim W.T."/>
            <person name="Pai H.S."/>
            <person name="Ahn H.K."/>
            <person name="Yeam I."/>
            <person name="Giovannoni J.J."/>
            <person name="Rose J.K."/>
            <person name="Sorensen I."/>
            <person name="Lee S.J."/>
            <person name="Kim R.W."/>
            <person name="Choi I.Y."/>
            <person name="Choi B.S."/>
            <person name="Lim J.S."/>
            <person name="Lee Y.H."/>
            <person name="Choi D."/>
        </authorList>
    </citation>
    <scope>NUCLEOTIDE SEQUENCE [LARGE SCALE GENOMIC DNA]</scope>
    <source>
        <strain evidence="2">cv. CM334</strain>
    </source>
</reference>
<proteinExistence type="predicted"/>
<sequence>MELGTGIGYLEVKLSFEDKRKLGGGLGGRFCAFEYGFCEFGSGFCGFENGFWGFENESCENGAVELGCGSINRILHVELDRCVELADEDMDRVLSGSPNLEDMNLESVSGISHLEISSEKLRELCEIRIRKRNVASFVNAMIHVEFEFEESYLKELLHSIAHVENHN</sequence>
<evidence type="ECO:0000313" key="1">
    <source>
        <dbReference type="EMBL" id="PHT69822.1"/>
    </source>
</evidence>
<dbReference type="AlphaFoldDB" id="A0A2G2YJ88"/>
<dbReference type="EMBL" id="AYRZ02000010">
    <property type="protein sequence ID" value="PHT69822.1"/>
    <property type="molecule type" value="Genomic_DNA"/>
</dbReference>
<keyword evidence="2" id="KW-1185">Reference proteome</keyword>
<organism evidence="1 2">
    <name type="scientific">Capsicum annuum</name>
    <name type="common">Capsicum pepper</name>
    <dbReference type="NCBI Taxonomy" id="4072"/>
    <lineage>
        <taxon>Eukaryota</taxon>
        <taxon>Viridiplantae</taxon>
        <taxon>Streptophyta</taxon>
        <taxon>Embryophyta</taxon>
        <taxon>Tracheophyta</taxon>
        <taxon>Spermatophyta</taxon>
        <taxon>Magnoliopsida</taxon>
        <taxon>eudicotyledons</taxon>
        <taxon>Gunneridae</taxon>
        <taxon>Pentapetalae</taxon>
        <taxon>asterids</taxon>
        <taxon>lamiids</taxon>
        <taxon>Solanales</taxon>
        <taxon>Solanaceae</taxon>
        <taxon>Solanoideae</taxon>
        <taxon>Capsiceae</taxon>
        <taxon>Capsicum</taxon>
    </lineage>
</organism>
<gene>
    <name evidence="1" type="ORF">T459_24926</name>
</gene>
<protein>
    <submittedName>
        <fullName evidence="1">Uncharacterized protein</fullName>
    </submittedName>
</protein>
<comment type="caution">
    <text evidence="1">The sequence shown here is derived from an EMBL/GenBank/DDBJ whole genome shotgun (WGS) entry which is preliminary data.</text>
</comment>
<evidence type="ECO:0000313" key="2">
    <source>
        <dbReference type="Proteomes" id="UP000222542"/>
    </source>
</evidence>
<dbReference type="Gramene" id="PHT69822">
    <property type="protein sequence ID" value="PHT69822"/>
    <property type="gene ID" value="T459_24926"/>
</dbReference>
<dbReference type="Proteomes" id="UP000222542">
    <property type="component" value="Unassembled WGS sequence"/>
</dbReference>
<name>A0A2G2YJ88_CAPAN</name>
<reference evidence="1 2" key="2">
    <citation type="journal article" date="2017" name="Genome Biol.">
        <title>New reference genome sequences of hot pepper reveal the massive evolution of plant disease-resistance genes by retroduplication.</title>
        <authorList>
            <person name="Kim S."/>
            <person name="Park J."/>
            <person name="Yeom S.I."/>
            <person name="Kim Y.M."/>
            <person name="Seo E."/>
            <person name="Kim K.T."/>
            <person name="Kim M.S."/>
            <person name="Lee J.M."/>
            <person name="Cheong K."/>
            <person name="Shin H.S."/>
            <person name="Kim S.B."/>
            <person name="Han K."/>
            <person name="Lee J."/>
            <person name="Park M."/>
            <person name="Lee H.A."/>
            <person name="Lee H.Y."/>
            <person name="Lee Y."/>
            <person name="Oh S."/>
            <person name="Lee J.H."/>
            <person name="Choi E."/>
            <person name="Choi E."/>
            <person name="Lee S.E."/>
            <person name="Jeon J."/>
            <person name="Kim H."/>
            <person name="Choi G."/>
            <person name="Song H."/>
            <person name="Lee J."/>
            <person name="Lee S.C."/>
            <person name="Kwon J.K."/>
            <person name="Lee H.Y."/>
            <person name="Koo N."/>
            <person name="Hong Y."/>
            <person name="Kim R.W."/>
            <person name="Kang W.H."/>
            <person name="Huh J.H."/>
            <person name="Kang B.C."/>
            <person name="Yang T.J."/>
            <person name="Lee Y.H."/>
            <person name="Bennetzen J.L."/>
            <person name="Choi D."/>
        </authorList>
    </citation>
    <scope>NUCLEOTIDE SEQUENCE [LARGE SCALE GENOMIC DNA]</scope>
    <source>
        <strain evidence="2">cv. CM334</strain>
    </source>
</reference>
<accession>A0A2G2YJ88</accession>